<dbReference type="FunFam" id="4.10.1000.10:FF:000001">
    <property type="entry name" value="zinc finger CCCH domain-containing protein 15-like"/>
    <property type="match status" value="1"/>
</dbReference>
<dbReference type="InterPro" id="IPR000571">
    <property type="entry name" value="Znf_CCCH"/>
</dbReference>
<dbReference type="InterPro" id="IPR036855">
    <property type="entry name" value="Znf_CCCH_sf"/>
</dbReference>
<dbReference type="eggNOG" id="KOG1677">
    <property type="taxonomic scope" value="Eukaryota"/>
</dbReference>
<dbReference type="Proteomes" id="UP000005220">
    <property type="component" value="Chromosome 2"/>
</dbReference>
<dbReference type="SMART" id="SM00356">
    <property type="entry name" value="ZnF_C3H1"/>
    <property type="match status" value="2"/>
</dbReference>
<reference evidence="7 8" key="1">
    <citation type="journal article" date="2011" name="Proc. Natl. Acad. Sci. U.S.A.">
        <title>Evolutionary erosion of yeast sex chromosomes by mating-type switching accidents.</title>
        <authorList>
            <person name="Gordon J.L."/>
            <person name="Armisen D."/>
            <person name="Proux-Wera E."/>
            <person name="Oheigeartaigh S.S."/>
            <person name="Byrne K.P."/>
            <person name="Wolfe K.H."/>
        </authorList>
    </citation>
    <scope>NUCLEOTIDE SEQUENCE [LARGE SCALE GENOMIC DNA]</scope>
    <source>
        <strain evidence="8">ATCC 22294 / BCRC 22015 / CBS 2517 / CECT 1963 / NBRC 1671 / NRRL Y-8276</strain>
    </source>
</reference>
<dbReference type="GO" id="GO:0006879">
    <property type="term" value="P:intracellular iron ion homeostasis"/>
    <property type="evidence" value="ECO:0007669"/>
    <property type="project" value="UniProtKB-ARBA"/>
</dbReference>
<dbReference type="PANTHER" id="PTHR12547:SF18">
    <property type="entry name" value="PROTEIN TIS11"/>
    <property type="match status" value="1"/>
</dbReference>
<gene>
    <name evidence="7" type="primary">KAFR0B05780</name>
    <name evidence="7" type="ORF">KAFR_0B05780</name>
</gene>
<dbReference type="FunFam" id="4.10.1000.10:FF:000018">
    <property type="entry name" value="Zinc finger protein"/>
    <property type="match status" value="1"/>
</dbReference>
<dbReference type="GeneID" id="13884756"/>
<dbReference type="KEGG" id="kaf:KAFR_0B05780"/>
<evidence type="ECO:0000259" key="6">
    <source>
        <dbReference type="PROSITE" id="PS50103"/>
    </source>
</evidence>
<dbReference type="RefSeq" id="XP_003956009.1">
    <property type="nucleotide sequence ID" value="XM_003955960.1"/>
</dbReference>
<feature type="zinc finger region" description="C3H1-type" evidence="5">
    <location>
        <begin position="192"/>
        <end position="220"/>
    </location>
</feature>
<evidence type="ECO:0000313" key="7">
    <source>
        <dbReference type="EMBL" id="CCF56874.1"/>
    </source>
</evidence>
<protein>
    <recommendedName>
        <fullName evidence="6">C3H1-type domain-containing protein</fullName>
    </recommendedName>
</protein>
<proteinExistence type="predicted"/>
<dbReference type="OrthoDB" id="410307at2759"/>
<dbReference type="AlphaFoldDB" id="H2AR74"/>
<dbReference type="GO" id="GO:0003729">
    <property type="term" value="F:mRNA binding"/>
    <property type="evidence" value="ECO:0007669"/>
    <property type="project" value="InterPro"/>
</dbReference>
<accession>H2AR74</accession>
<dbReference type="GO" id="GO:0008270">
    <property type="term" value="F:zinc ion binding"/>
    <property type="evidence" value="ECO:0007669"/>
    <property type="project" value="UniProtKB-KW"/>
</dbReference>
<dbReference type="Pfam" id="PF00642">
    <property type="entry name" value="zf-CCCH"/>
    <property type="match status" value="2"/>
</dbReference>
<feature type="zinc finger region" description="C3H1-type" evidence="5">
    <location>
        <begin position="230"/>
        <end position="258"/>
    </location>
</feature>
<dbReference type="EMBL" id="HE650822">
    <property type="protein sequence ID" value="CCF56874.1"/>
    <property type="molecule type" value="Genomic_DNA"/>
</dbReference>
<evidence type="ECO:0000256" key="4">
    <source>
        <dbReference type="ARBA" id="ARBA00022833"/>
    </source>
</evidence>
<evidence type="ECO:0000313" key="8">
    <source>
        <dbReference type="Proteomes" id="UP000005220"/>
    </source>
</evidence>
<keyword evidence="4 5" id="KW-0862">Zinc</keyword>
<dbReference type="InParanoid" id="H2AR74"/>
<sequence length="298" mass="34240">MSPRSNISYIYQNMLNNTHNNNNNNNNNMATQYYQQHLLKPATVERMAPSTNGSSSIFSDHDVDYSAKIREIEEYYMKNLLNEGINVDVGTNDNYSGSDLSSAPSPNQSFCNQPNYQTFLPQSEKNILNNKTSFLEVEINNAFTPSDSLLPLTTENLQRLSLSEPSEQQNTLNVHSASEKLMKPQNTINKTLFKTELCESFTTKGFCKYGNKCQFAHGLTELKFKQRSNNFRTRPCINWQKLGYCPYGKRCCFKHGDNRDIRIYVKAGLVKEPTESSQQPQKFKNLHPSIKELQRITW</sequence>
<dbReference type="HOGENOM" id="CLU_060370_0_0_1"/>
<feature type="domain" description="C3H1-type" evidence="6">
    <location>
        <begin position="230"/>
        <end position="258"/>
    </location>
</feature>
<dbReference type="Gene3D" id="4.10.1000.10">
    <property type="entry name" value="Zinc finger, CCCH-type"/>
    <property type="match status" value="2"/>
</dbReference>
<dbReference type="STRING" id="1071382.H2AR74"/>
<keyword evidence="8" id="KW-1185">Reference proteome</keyword>
<name>H2AR74_KAZAF</name>
<dbReference type="FunCoup" id="H2AR74">
    <property type="interactions" value="40"/>
</dbReference>
<dbReference type="InterPro" id="IPR045877">
    <property type="entry name" value="ZFP36-like"/>
</dbReference>
<dbReference type="PANTHER" id="PTHR12547">
    <property type="entry name" value="CCCH ZINC FINGER/TIS11-RELATED"/>
    <property type="match status" value="1"/>
</dbReference>
<keyword evidence="1 5" id="KW-0479">Metal-binding</keyword>
<evidence type="ECO:0000256" key="2">
    <source>
        <dbReference type="ARBA" id="ARBA00022737"/>
    </source>
</evidence>
<organism evidence="7 8">
    <name type="scientific">Kazachstania africana (strain ATCC 22294 / BCRC 22015 / CBS 2517 / CECT 1963 / NBRC 1671 / NRRL Y-8276)</name>
    <name type="common">Yeast</name>
    <name type="synonym">Kluyveromyces africanus</name>
    <dbReference type="NCBI Taxonomy" id="1071382"/>
    <lineage>
        <taxon>Eukaryota</taxon>
        <taxon>Fungi</taxon>
        <taxon>Dikarya</taxon>
        <taxon>Ascomycota</taxon>
        <taxon>Saccharomycotina</taxon>
        <taxon>Saccharomycetes</taxon>
        <taxon>Saccharomycetales</taxon>
        <taxon>Saccharomycetaceae</taxon>
        <taxon>Kazachstania</taxon>
    </lineage>
</organism>
<evidence type="ECO:0000256" key="3">
    <source>
        <dbReference type="ARBA" id="ARBA00022771"/>
    </source>
</evidence>
<feature type="domain" description="C3H1-type" evidence="6">
    <location>
        <begin position="192"/>
        <end position="220"/>
    </location>
</feature>
<dbReference type="SUPFAM" id="SSF90229">
    <property type="entry name" value="CCCH zinc finger"/>
    <property type="match status" value="2"/>
</dbReference>
<evidence type="ECO:0000256" key="1">
    <source>
        <dbReference type="ARBA" id="ARBA00022723"/>
    </source>
</evidence>
<keyword evidence="3 5" id="KW-0863">Zinc-finger</keyword>
<dbReference type="GO" id="GO:0000956">
    <property type="term" value="P:nuclear-transcribed mRNA catabolic process"/>
    <property type="evidence" value="ECO:0007669"/>
    <property type="project" value="UniProtKB-ARBA"/>
</dbReference>
<dbReference type="PROSITE" id="PS50103">
    <property type="entry name" value="ZF_C3H1"/>
    <property type="match status" value="2"/>
</dbReference>
<keyword evidence="2" id="KW-0677">Repeat</keyword>
<evidence type="ECO:0000256" key="5">
    <source>
        <dbReference type="PROSITE-ProRule" id="PRU00723"/>
    </source>
</evidence>